<sequence length="190" mass="22272">MLPMCLYMQALLCTTKGPSWYCKIKLVSFCILLICMVSSYFLLSYILMKALLLLFFRAWTCFLFRIFRRCNIPMVAMGTHIGYSLTNRKAATGLRANKRTLLEMKLQKGMVELVKKIFRIKRRRLNLLRELNIAHTTSGIDKGLPLDLREHVPEEFRVEIDRLFNHLLYFNAQREAVGHAFDVRRQHVVG</sequence>
<dbReference type="Proteomes" id="UP000290289">
    <property type="component" value="Chromosome 15"/>
</dbReference>
<keyword evidence="1" id="KW-0472">Membrane</keyword>
<evidence type="ECO:0000313" key="2">
    <source>
        <dbReference type="EMBL" id="RXH73997.1"/>
    </source>
</evidence>
<gene>
    <name evidence="2" type="ORF">DVH24_016819</name>
</gene>
<accession>A0A498HWR1</accession>
<protein>
    <submittedName>
        <fullName evidence="2">Uncharacterized protein</fullName>
    </submittedName>
</protein>
<dbReference type="AlphaFoldDB" id="A0A498HWR1"/>
<name>A0A498HWR1_MALDO</name>
<feature type="transmembrane region" description="Helical" evidence="1">
    <location>
        <begin position="20"/>
        <end position="40"/>
    </location>
</feature>
<comment type="caution">
    <text evidence="2">The sequence shown here is derived from an EMBL/GenBank/DDBJ whole genome shotgun (WGS) entry which is preliminary data.</text>
</comment>
<dbReference type="EMBL" id="RDQH01000341">
    <property type="protein sequence ID" value="RXH73997.1"/>
    <property type="molecule type" value="Genomic_DNA"/>
</dbReference>
<keyword evidence="1" id="KW-1133">Transmembrane helix</keyword>
<proteinExistence type="predicted"/>
<organism evidence="2 3">
    <name type="scientific">Malus domestica</name>
    <name type="common">Apple</name>
    <name type="synonym">Pyrus malus</name>
    <dbReference type="NCBI Taxonomy" id="3750"/>
    <lineage>
        <taxon>Eukaryota</taxon>
        <taxon>Viridiplantae</taxon>
        <taxon>Streptophyta</taxon>
        <taxon>Embryophyta</taxon>
        <taxon>Tracheophyta</taxon>
        <taxon>Spermatophyta</taxon>
        <taxon>Magnoliopsida</taxon>
        <taxon>eudicotyledons</taxon>
        <taxon>Gunneridae</taxon>
        <taxon>Pentapetalae</taxon>
        <taxon>rosids</taxon>
        <taxon>fabids</taxon>
        <taxon>Rosales</taxon>
        <taxon>Rosaceae</taxon>
        <taxon>Amygdaloideae</taxon>
        <taxon>Maleae</taxon>
        <taxon>Malus</taxon>
    </lineage>
</organism>
<keyword evidence="3" id="KW-1185">Reference proteome</keyword>
<evidence type="ECO:0000313" key="3">
    <source>
        <dbReference type="Proteomes" id="UP000290289"/>
    </source>
</evidence>
<evidence type="ECO:0000256" key="1">
    <source>
        <dbReference type="SAM" id="Phobius"/>
    </source>
</evidence>
<reference evidence="2 3" key="1">
    <citation type="submission" date="2018-10" db="EMBL/GenBank/DDBJ databases">
        <title>A high-quality apple genome assembly.</title>
        <authorList>
            <person name="Hu J."/>
        </authorList>
    </citation>
    <scope>NUCLEOTIDE SEQUENCE [LARGE SCALE GENOMIC DNA]</scope>
    <source>
        <strain evidence="3">cv. HFTH1</strain>
        <tissue evidence="2">Young leaf</tissue>
    </source>
</reference>
<keyword evidence="1" id="KW-0812">Transmembrane</keyword>